<evidence type="ECO:0000313" key="2">
    <source>
        <dbReference type="Proteomes" id="UP000499080"/>
    </source>
</evidence>
<reference evidence="1 2" key="1">
    <citation type="journal article" date="2019" name="Sci. Rep.">
        <title>Orb-weaving spider Araneus ventricosus genome elucidates the spidroin gene catalogue.</title>
        <authorList>
            <person name="Kono N."/>
            <person name="Nakamura H."/>
            <person name="Ohtoshi R."/>
            <person name="Moran D.A.P."/>
            <person name="Shinohara A."/>
            <person name="Yoshida Y."/>
            <person name="Fujiwara M."/>
            <person name="Mori M."/>
            <person name="Tomita M."/>
            <person name="Arakawa K."/>
        </authorList>
    </citation>
    <scope>NUCLEOTIDE SEQUENCE [LARGE SCALE GENOMIC DNA]</scope>
</reference>
<gene>
    <name evidence="1" type="ORF">AVEN_39151_1</name>
</gene>
<dbReference type="Proteomes" id="UP000499080">
    <property type="component" value="Unassembled WGS sequence"/>
</dbReference>
<name>A0A4Y2UP76_ARAVE</name>
<evidence type="ECO:0000313" key="1">
    <source>
        <dbReference type="EMBL" id="GBO14678.1"/>
    </source>
</evidence>
<dbReference type="EMBL" id="BGPR01038791">
    <property type="protein sequence ID" value="GBO14678.1"/>
    <property type="molecule type" value="Genomic_DNA"/>
</dbReference>
<comment type="caution">
    <text evidence="1">The sequence shown here is derived from an EMBL/GenBank/DDBJ whole genome shotgun (WGS) entry which is preliminary data.</text>
</comment>
<sequence length="93" mass="10581">MRLVCDVSFLGYFLCSANHFGPSSQKQWSVTFGNWSLKDELIAIAEEMGLRVPDKAEVVDLKALIESSDVYKDDIEFVRNLIDNILEGKIERI</sequence>
<organism evidence="1 2">
    <name type="scientific">Araneus ventricosus</name>
    <name type="common">Orbweaver spider</name>
    <name type="synonym">Epeira ventricosa</name>
    <dbReference type="NCBI Taxonomy" id="182803"/>
    <lineage>
        <taxon>Eukaryota</taxon>
        <taxon>Metazoa</taxon>
        <taxon>Ecdysozoa</taxon>
        <taxon>Arthropoda</taxon>
        <taxon>Chelicerata</taxon>
        <taxon>Arachnida</taxon>
        <taxon>Araneae</taxon>
        <taxon>Araneomorphae</taxon>
        <taxon>Entelegynae</taxon>
        <taxon>Araneoidea</taxon>
        <taxon>Araneidae</taxon>
        <taxon>Araneus</taxon>
    </lineage>
</organism>
<proteinExistence type="predicted"/>
<protein>
    <submittedName>
        <fullName evidence="1">Uncharacterized protein</fullName>
    </submittedName>
</protein>
<accession>A0A4Y2UP76</accession>
<keyword evidence="2" id="KW-1185">Reference proteome</keyword>
<dbReference type="OrthoDB" id="6435718at2759"/>
<dbReference type="AlphaFoldDB" id="A0A4Y2UP76"/>